<protein>
    <submittedName>
        <fullName evidence="1">Uncharacterized protein</fullName>
    </submittedName>
</protein>
<reference evidence="1" key="1">
    <citation type="submission" date="2020-08" db="EMBL/GenBank/DDBJ databases">
        <title>Multicomponent nature underlies the extraordinary mechanical properties of spider dragline silk.</title>
        <authorList>
            <person name="Kono N."/>
            <person name="Nakamura H."/>
            <person name="Mori M."/>
            <person name="Yoshida Y."/>
            <person name="Ohtoshi R."/>
            <person name="Malay A.D."/>
            <person name="Moran D.A.P."/>
            <person name="Tomita M."/>
            <person name="Numata K."/>
            <person name="Arakawa K."/>
        </authorList>
    </citation>
    <scope>NUCLEOTIDE SEQUENCE</scope>
</reference>
<accession>A0A8X6PA00</accession>
<name>A0A8X6PA00_NEPPI</name>
<comment type="caution">
    <text evidence="1">The sequence shown here is derived from an EMBL/GenBank/DDBJ whole genome shotgun (WGS) entry which is preliminary data.</text>
</comment>
<evidence type="ECO:0000313" key="2">
    <source>
        <dbReference type="Proteomes" id="UP000887013"/>
    </source>
</evidence>
<dbReference type="Proteomes" id="UP000887013">
    <property type="component" value="Unassembled WGS sequence"/>
</dbReference>
<gene>
    <name evidence="1" type="ORF">NPIL_153261</name>
</gene>
<dbReference type="AlphaFoldDB" id="A0A8X6PA00"/>
<keyword evidence="2" id="KW-1185">Reference proteome</keyword>
<sequence length="82" mass="9088">MEHQTDYKNIHVLRNNTTSKGAKPSLPSSSKETCTILVPISYSSFQTQSLCEEQDTNKLRLVSIPQNPPLITNPLPSAPCTF</sequence>
<proteinExistence type="predicted"/>
<dbReference type="EMBL" id="BMAW01066529">
    <property type="protein sequence ID" value="GFT55363.1"/>
    <property type="molecule type" value="Genomic_DNA"/>
</dbReference>
<evidence type="ECO:0000313" key="1">
    <source>
        <dbReference type="EMBL" id="GFT55363.1"/>
    </source>
</evidence>
<organism evidence="1 2">
    <name type="scientific">Nephila pilipes</name>
    <name type="common">Giant wood spider</name>
    <name type="synonym">Nephila maculata</name>
    <dbReference type="NCBI Taxonomy" id="299642"/>
    <lineage>
        <taxon>Eukaryota</taxon>
        <taxon>Metazoa</taxon>
        <taxon>Ecdysozoa</taxon>
        <taxon>Arthropoda</taxon>
        <taxon>Chelicerata</taxon>
        <taxon>Arachnida</taxon>
        <taxon>Araneae</taxon>
        <taxon>Araneomorphae</taxon>
        <taxon>Entelegynae</taxon>
        <taxon>Araneoidea</taxon>
        <taxon>Nephilidae</taxon>
        <taxon>Nephila</taxon>
    </lineage>
</organism>